<dbReference type="InParanoid" id="A0A068UGT5"/>
<accession>A0A068UGT5</accession>
<protein>
    <submittedName>
        <fullName evidence="1">Uncharacterized protein</fullName>
    </submittedName>
</protein>
<organism evidence="1 2">
    <name type="scientific">Coffea canephora</name>
    <name type="common">Robusta coffee</name>
    <dbReference type="NCBI Taxonomy" id="49390"/>
    <lineage>
        <taxon>Eukaryota</taxon>
        <taxon>Viridiplantae</taxon>
        <taxon>Streptophyta</taxon>
        <taxon>Embryophyta</taxon>
        <taxon>Tracheophyta</taxon>
        <taxon>Spermatophyta</taxon>
        <taxon>Magnoliopsida</taxon>
        <taxon>eudicotyledons</taxon>
        <taxon>Gunneridae</taxon>
        <taxon>Pentapetalae</taxon>
        <taxon>asterids</taxon>
        <taxon>lamiids</taxon>
        <taxon>Gentianales</taxon>
        <taxon>Rubiaceae</taxon>
        <taxon>Ixoroideae</taxon>
        <taxon>Gardenieae complex</taxon>
        <taxon>Bertiereae - Coffeeae clade</taxon>
        <taxon>Coffeeae</taxon>
        <taxon>Coffea</taxon>
    </lineage>
</organism>
<dbReference type="Gene3D" id="3.30.420.40">
    <property type="match status" value="1"/>
</dbReference>
<keyword evidence="2" id="KW-1185">Reference proteome</keyword>
<dbReference type="STRING" id="49390.A0A068UGT5"/>
<evidence type="ECO:0000313" key="2">
    <source>
        <dbReference type="Proteomes" id="UP000295252"/>
    </source>
</evidence>
<dbReference type="Gramene" id="CDP07755">
    <property type="protein sequence ID" value="CDP07755"/>
    <property type="gene ID" value="GSCOC_T00025117001"/>
</dbReference>
<sequence>MENNSAAQMVFGTTAEHNPSLEGHVFSNPVDASDYMVMLWYKNGSLTREDIRNRCAEKSWEVFNKLLQQTPPRK</sequence>
<name>A0A068UGT5_COFCA</name>
<dbReference type="Proteomes" id="UP000295252">
    <property type="component" value="Chromosome IV"/>
</dbReference>
<dbReference type="EMBL" id="HG739111">
    <property type="protein sequence ID" value="CDP07755.1"/>
    <property type="molecule type" value="Genomic_DNA"/>
</dbReference>
<evidence type="ECO:0000313" key="1">
    <source>
        <dbReference type="EMBL" id="CDP07755.1"/>
    </source>
</evidence>
<gene>
    <name evidence="1" type="ORF">GSCOC_T00025117001</name>
</gene>
<reference evidence="2" key="1">
    <citation type="journal article" date="2014" name="Science">
        <title>The coffee genome provides insight into the convergent evolution of caffeine biosynthesis.</title>
        <authorList>
            <person name="Denoeud F."/>
            <person name="Carretero-Paulet L."/>
            <person name="Dereeper A."/>
            <person name="Droc G."/>
            <person name="Guyot R."/>
            <person name="Pietrella M."/>
            <person name="Zheng C."/>
            <person name="Alberti A."/>
            <person name="Anthony F."/>
            <person name="Aprea G."/>
            <person name="Aury J.M."/>
            <person name="Bento P."/>
            <person name="Bernard M."/>
            <person name="Bocs S."/>
            <person name="Campa C."/>
            <person name="Cenci A."/>
            <person name="Combes M.C."/>
            <person name="Crouzillat D."/>
            <person name="Da Silva C."/>
            <person name="Daddiego L."/>
            <person name="De Bellis F."/>
            <person name="Dussert S."/>
            <person name="Garsmeur O."/>
            <person name="Gayraud T."/>
            <person name="Guignon V."/>
            <person name="Jahn K."/>
            <person name="Jamilloux V."/>
            <person name="Joet T."/>
            <person name="Labadie K."/>
            <person name="Lan T."/>
            <person name="Leclercq J."/>
            <person name="Lepelley M."/>
            <person name="Leroy T."/>
            <person name="Li L.T."/>
            <person name="Librado P."/>
            <person name="Lopez L."/>
            <person name="Munoz A."/>
            <person name="Noel B."/>
            <person name="Pallavicini A."/>
            <person name="Perrotta G."/>
            <person name="Poncet V."/>
            <person name="Pot D."/>
            <person name="Priyono X."/>
            <person name="Rigoreau M."/>
            <person name="Rouard M."/>
            <person name="Rozas J."/>
            <person name="Tranchant-Dubreuil C."/>
            <person name="VanBuren R."/>
            <person name="Zhang Q."/>
            <person name="Andrade A.C."/>
            <person name="Argout X."/>
            <person name="Bertrand B."/>
            <person name="de Kochko A."/>
            <person name="Graziosi G."/>
            <person name="Henry R.J."/>
            <person name="Jayarama X."/>
            <person name="Ming R."/>
            <person name="Nagai C."/>
            <person name="Rounsley S."/>
            <person name="Sankoff D."/>
            <person name="Giuliano G."/>
            <person name="Albert V.A."/>
            <person name="Wincker P."/>
            <person name="Lashermes P."/>
        </authorList>
    </citation>
    <scope>NUCLEOTIDE SEQUENCE [LARGE SCALE GENOMIC DNA]</scope>
    <source>
        <strain evidence="2">cv. DH200-94</strain>
    </source>
</reference>
<dbReference type="AlphaFoldDB" id="A0A068UGT5"/>
<proteinExistence type="predicted"/>
<dbReference type="PhylomeDB" id="A0A068UGT5"/>